<dbReference type="InterPro" id="IPR050469">
    <property type="entry name" value="Diguanylate_Cyclase"/>
</dbReference>
<dbReference type="SMART" id="SM00267">
    <property type="entry name" value="GGDEF"/>
    <property type="match status" value="1"/>
</dbReference>
<comment type="caution">
    <text evidence="4">The sequence shown here is derived from an EMBL/GenBank/DDBJ whole genome shotgun (WGS) entry which is preliminary data.</text>
</comment>
<feature type="transmembrane region" description="Helical" evidence="1">
    <location>
        <begin position="77"/>
        <end position="96"/>
    </location>
</feature>
<feature type="domain" description="GGDEF" evidence="3">
    <location>
        <begin position="187"/>
        <end position="315"/>
    </location>
</feature>
<feature type="transmembrane region" description="Helical" evidence="1">
    <location>
        <begin position="29"/>
        <end position="46"/>
    </location>
</feature>
<reference evidence="4 5" key="1">
    <citation type="submission" date="2022-06" db="EMBL/GenBank/DDBJ databases">
        <title>Genomic Encyclopedia of Archaeal and Bacterial Type Strains, Phase II (KMG-II): from individual species to whole genera.</title>
        <authorList>
            <person name="Goeker M."/>
        </authorList>
    </citation>
    <scope>NUCLEOTIDE SEQUENCE [LARGE SCALE GENOMIC DNA]</scope>
    <source>
        <strain evidence="4 5">DSM 45037</strain>
    </source>
</reference>
<feature type="transmembrane region" description="Helical" evidence="1">
    <location>
        <begin position="126"/>
        <end position="147"/>
    </location>
</feature>
<evidence type="ECO:0000256" key="1">
    <source>
        <dbReference type="SAM" id="Phobius"/>
    </source>
</evidence>
<keyword evidence="5" id="KW-1185">Reference proteome</keyword>
<organism evidence="4 5">
    <name type="scientific">Williamsia serinedens</name>
    <dbReference type="NCBI Taxonomy" id="391736"/>
    <lineage>
        <taxon>Bacteria</taxon>
        <taxon>Bacillati</taxon>
        <taxon>Actinomycetota</taxon>
        <taxon>Actinomycetes</taxon>
        <taxon>Mycobacteriales</taxon>
        <taxon>Nocardiaceae</taxon>
        <taxon>Williamsia</taxon>
    </lineage>
</organism>
<dbReference type="PROSITE" id="PS50887">
    <property type="entry name" value="GGDEF"/>
    <property type="match status" value="1"/>
</dbReference>
<dbReference type="InterPro" id="IPR043128">
    <property type="entry name" value="Rev_trsase/Diguanyl_cyclase"/>
</dbReference>
<gene>
    <name evidence="4" type="ORF">LX12_003505</name>
</gene>
<dbReference type="Gene3D" id="3.30.70.270">
    <property type="match status" value="1"/>
</dbReference>
<dbReference type="PANTHER" id="PTHR45138">
    <property type="entry name" value="REGULATORY COMPONENTS OF SENSORY TRANSDUCTION SYSTEM"/>
    <property type="match status" value="1"/>
</dbReference>
<evidence type="ECO:0000313" key="4">
    <source>
        <dbReference type="EMBL" id="MCP2162301.1"/>
    </source>
</evidence>
<dbReference type="PANTHER" id="PTHR45138:SF9">
    <property type="entry name" value="DIGUANYLATE CYCLASE DGCM-RELATED"/>
    <property type="match status" value="1"/>
</dbReference>
<dbReference type="CDD" id="cd01949">
    <property type="entry name" value="GGDEF"/>
    <property type="match status" value="1"/>
</dbReference>
<keyword evidence="1" id="KW-0812">Transmembrane</keyword>
<dbReference type="SUPFAM" id="SSF55073">
    <property type="entry name" value="Nucleotide cyclase"/>
    <property type="match status" value="1"/>
</dbReference>
<dbReference type="EMBL" id="JAMTCG010000006">
    <property type="protein sequence ID" value="MCP2162301.1"/>
    <property type="molecule type" value="Genomic_DNA"/>
</dbReference>
<evidence type="ECO:0000256" key="2">
    <source>
        <dbReference type="SAM" id="SignalP"/>
    </source>
</evidence>
<keyword evidence="1" id="KW-1133">Transmembrane helix</keyword>
<sequence>MACVSFAGWAALAAGSGLAATATNTRLLWSLVALALCLATTSAATPSTFEGRGAVAFVVAADVGIALGVTAVADETLAMMGCSLFLFVGAFAGLLVGRLAFLAHIAISVGCLVAVASSATPSGRTTILLSLATWLALGVPLTVRALWGDLRPRAQLAYTDSLTGAANRAGLERNFASLQPMAHRRGLAVAVVIADIDRFKTVNDVHGHAIGDAVIGEAARHLFEHFGAGATVARHGGEEFTVLVAGVPGEVRYRVGALPTVTPGERGPQVTMSVGAAWCSVEPGSTDSLWRAVGVADAAMYEAKAGGGNACVHRL</sequence>
<evidence type="ECO:0000259" key="3">
    <source>
        <dbReference type="PROSITE" id="PS50887"/>
    </source>
</evidence>
<evidence type="ECO:0000313" key="5">
    <source>
        <dbReference type="Proteomes" id="UP001205740"/>
    </source>
</evidence>
<dbReference type="NCBIfam" id="TIGR00254">
    <property type="entry name" value="GGDEF"/>
    <property type="match status" value="1"/>
</dbReference>
<feature type="chain" id="PRO_5046116926" evidence="2">
    <location>
        <begin position="20"/>
        <end position="315"/>
    </location>
</feature>
<keyword evidence="2" id="KW-0732">Signal</keyword>
<dbReference type="Proteomes" id="UP001205740">
    <property type="component" value="Unassembled WGS sequence"/>
</dbReference>
<accession>A0ABT1H577</accession>
<proteinExistence type="predicted"/>
<feature type="signal peptide" evidence="2">
    <location>
        <begin position="1"/>
        <end position="19"/>
    </location>
</feature>
<dbReference type="Pfam" id="PF00990">
    <property type="entry name" value="GGDEF"/>
    <property type="match status" value="1"/>
</dbReference>
<dbReference type="InterPro" id="IPR029787">
    <property type="entry name" value="Nucleotide_cyclase"/>
</dbReference>
<dbReference type="InterPro" id="IPR000160">
    <property type="entry name" value="GGDEF_dom"/>
</dbReference>
<feature type="transmembrane region" description="Helical" evidence="1">
    <location>
        <begin position="53"/>
        <end position="71"/>
    </location>
</feature>
<name>A0ABT1H577_9NOCA</name>
<keyword evidence="1" id="KW-0472">Membrane</keyword>
<protein>
    <submittedName>
        <fullName evidence="4">Diguanylate cyclase (GGDEF) domain-containing protein</fullName>
    </submittedName>
</protein>